<keyword evidence="2" id="KW-1185">Reference proteome</keyword>
<dbReference type="InterPro" id="IPR007581">
    <property type="entry name" value="Endonuclease-V"/>
</dbReference>
<sequence length="169" mass="19257">MILVVDLHYKEDDSAKAVGILCEWEDKEAIEIIIEQLENVEPYVPGEFYKRELPGILKIIERVEFEKIEAIIVDGHVYVDNDKNYGLGGYLWEQLKKKTPVIGVAKRGFYSNKETVIEVIRGNSKNPLYVSAVGVDKEIAARQIQIMKGDYRIPTILKKVDSLTKSSDE</sequence>
<dbReference type="AlphaFoldDB" id="A0A2S6IPR1"/>
<dbReference type="GO" id="GO:0004519">
    <property type="term" value="F:endonuclease activity"/>
    <property type="evidence" value="ECO:0007669"/>
    <property type="project" value="UniProtKB-KW"/>
</dbReference>
<name>A0A2S6IPR1_9FLAO</name>
<keyword evidence="1" id="KW-0378">Hydrolase</keyword>
<dbReference type="Proteomes" id="UP000239002">
    <property type="component" value="Unassembled WGS sequence"/>
</dbReference>
<keyword evidence="1" id="KW-0540">Nuclease</keyword>
<evidence type="ECO:0000313" key="2">
    <source>
        <dbReference type="Proteomes" id="UP000239002"/>
    </source>
</evidence>
<dbReference type="OrthoDB" id="2593273at2"/>
<proteinExistence type="predicted"/>
<dbReference type="GO" id="GO:0006281">
    <property type="term" value="P:DNA repair"/>
    <property type="evidence" value="ECO:0007669"/>
    <property type="project" value="InterPro"/>
</dbReference>
<protein>
    <submittedName>
        <fullName evidence="1">Endonuclease V</fullName>
    </submittedName>
</protein>
<dbReference type="RefSeq" id="WP_104513812.1">
    <property type="nucleotide sequence ID" value="NZ_MQVW01000022.1"/>
</dbReference>
<dbReference type="Gene3D" id="3.30.2170.10">
    <property type="entry name" value="archaeoglobus fulgidus dsm 4304 superfamily"/>
    <property type="match status" value="1"/>
</dbReference>
<comment type="caution">
    <text evidence="1">The sequence shown here is derived from an EMBL/GenBank/DDBJ whole genome shotgun (WGS) entry which is preliminary data.</text>
</comment>
<accession>A0A2S6IPR1</accession>
<dbReference type="Pfam" id="PF04493">
    <property type="entry name" value="Endonuclease_5"/>
    <property type="match status" value="1"/>
</dbReference>
<reference evidence="1 2" key="1">
    <citation type="submission" date="2018-02" db="EMBL/GenBank/DDBJ databases">
        <title>Genomic Encyclopedia of Archaeal and Bacterial Type Strains, Phase II (KMG-II): from individual species to whole genera.</title>
        <authorList>
            <person name="Goeker M."/>
        </authorList>
    </citation>
    <scope>NUCLEOTIDE SEQUENCE [LARGE SCALE GENOMIC DNA]</scope>
    <source>
        <strain evidence="1 2">DSM 16809</strain>
    </source>
</reference>
<dbReference type="EMBL" id="PTJE01000001">
    <property type="protein sequence ID" value="PPK96233.1"/>
    <property type="molecule type" value="Genomic_DNA"/>
</dbReference>
<keyword evidence="1" id="KW-0255">Endonuclease</keyword>
<evidence type="ECO:0000313" key="1">
    <source>
        <dbReference type="EMBL" id="PPK96233.1"/>
    </source>
</evidence>
<organism evidence="1 2">
    <name type="scientific">Nonlabens xylanidelens</name>
    <dbReference type="NCBI Taxonomy" id="191564"/>
    <lineage>
        <taxon>Bacteria</taxon>
        <taxon>Pseudomonadati</taxon>
        <taxon>Bacteroidota</taxon>
        <taxon>Flavobacteriia</taxon>
        <taxon>Flavobacteriales</taxon>
        <taxon>Flavobacteriaceae</taxon>
        <taxon>Nonlabens</taxon>
    </lineage>
</organism>
<gene>
    <name evidence="1" type="ORF">LY01_00047</name>
</gene>